<dbReference type="Proteomes" id="UP000236173">
    <property type="component" value="Unassembled WGS sequence"/>
</dbReference>
<dbReference type="AlphaFoldDB" id="A0A2H5XD70"/>
<gene>
    <name evidence="4" type="ORF">HRbin17_01608</name>
</gene>
<reference evidence="5" key="1">
    <citation type="submission" date="2017-09" db="EMBL/GenBank/DDBJ databases">
        <title>Metaegenomics of thermophilic ammonia-oxidizing enrichment culture.</title>
        <authorList>
            <person name="Kato S."/>
            <person name="Suzuki K."/>
        </authorList>
    </citation>
    <scope>NUCLEOTIDE SEQUENCE [LARGE SCALE GENOMIC DNA]</scope>
</reference>
<evidence type="ECO:0000256" key="2">
    <source>
        <dbReference type="SAM" id="SignalP"/>
    </source>
</evidence>
<accession>A0A2H5XD70</accession>
<evidence type="ECO:0000313" key="5">
    <source>
        <dbReference type="Proteomes" id="UP000236173"/>
    </source>
</evidence>
<feature type="domain" description="DUF4159" evidence="3">
    <location>
        <begin position="52"/>
        <end position="246"/>
    </location>
</feature>
<feature type="signal peptide" evidence="2">
    <location>
        <begin position="1"/>
        <end position="19"/>
    </location>
</feature>
<evidence type="ECO:0000259" key="3">
    <source>
        <dbReference type="Pfam" id="PF13709"/>
    </source>
</evidence>
<protein>
    <recommendedName>
        <fullName evidence="3">DUF4159 domain-containing protein</fullName>
    </recommendedName>
</protein>
<organism evidence="4 5">
    <name type="scientific">Candidatus Fervidibacter japonicus</name>
    <dbReference type="NCBI Taxonomy" id="2035412"/>
    <lineage>
        <taxon>Bacteria</taxon>
        <taxon>Candidatus Fervidibacterota</taxon>
        <taxon>Candidatus Fervidibacter</taxon>
    </lineage>
</organism>
<evidence type="ECO:0000313" key="4">
    <source>
        <dbReference type="EMBL" id="GBC99087.1"/>
    </source>
</evidence>
<dbReference type="EMBL" id="BEHT01000020">
    <property type="protein sequence ID" value="GBC99087.1"/>
    <property type="molecule type" value="Genomic_DNA"/>
</dbReference>
<feature type="region of interest" description="Disordered" evidence="1">
    <location>
        <begin position="21"/>
        <end position="42"/>
    </location>
</feature>
<dbReference type="Gene3D" id="3.40.50.12140">
    <property type="entry name" value="Domain of unknown function DUF4159"/>
    <property type="match status" value="1"/>
</dbReference>
<comment type="caution">
    <text evidence="4">The sequence shown here is derived from an EMBL/GenBank/DDBJ whole genome shotgun (WGS) entry which is preliminary data.</text>
</comment>
<dbReference type="Pfam" id="PF13709">
    <property type="entry name" value="DUF4159"/>
    <property type="match status" value="1"/>
</dbReference>
<evidence type="ECO:0000256" key="1">
    <source>
        <dbReference type="SAM" id="MobiDB-lite"/>
    </source>
</evidence>
<proteinExistence type="predicted"/>
<feature type="chain" id="PRO_5014126176" description="DUF4159 domain-containing protein" evidence="2">
    <location>
        <begin position="20"/>
        <end position="248"/>
    </location>
</feature>
<keyword evidence="2" id="KW-0732">Signal</keyword>
<dbReference type="InterPro" id="IPR025297">
    <property type="entry name" value="DUF4159"/>
</dbReference>
<sequence>MRRWSVIALLLTGLMAAVSQPPAPPAGEAVGPPEKLEALPPAPQLPPHIIAIARLRLRESTLRVDPMSDFNLIRNVAERTGWTHLYPQRVIVSLDNDDLFRFPVLIFVSEHQPMNLTPTERERLRRYLKGGGFLFVSECSAKLRLRPELRPELQALLPEAPLKPIPLNHPLYRVPYHIDRIVPARRGGKTFHEGMELNGRLVLVYSQNAEECAWQSWRWTGPLCACLPPDFEYAFRFGVNLVYYALTH</sequence>
<name>A0A2H5XD70_9BACT</name>